<proteinExistence type="predicted"/>
<evidence type="ECO:0000259" key="1">
    <source>
        <dbReference type="Pfam" id="PF14372"/>
    </source>
</evidence>
<feature type="domain" description="hAT-like transposase RNase-H fold" evidence="1">
    <location>
        <begin position="1"/>
        <end position="63"/>
    </location>
</feature>
<dbReference type="EMBL" id="PKPP01002763">
    <property type="protein sequence ID" value="PWA73270.1"/>
    <property type="molecule type" value="Genomic_DNA"/>
</dbReference>
<dbReference type="InterPro" id="IPR012337">
    <property type="entry name" value="RNaseH-like_sf"/>
</dbReference>
<comment type="caution">
    <text evidence="2">The sequence shown here is derived from an EMBL/GenBank/DDBJ whole genome shotgun (WGS) entry which is preliminary data.</text>
</comment>
<gene>
    <name evidence="2" type="ORF">CTI12_AA262680</name>
</gene>
<dbReference type="PANTHER" id="PTHR23272">
    <property type="entry name" value="BED FINGER-RELATED"/>
    <property type="match status" value="1"/>
</dbReference>
<dbReference type="SUPFAM" id="SSF53098">
    <property type="entry name" value="Ribonuclease H-like"/>
    <property type="match status" value="1"/>
</dbReference>
<dbReference type="PANTHER" id="PTHR23272:SF166">
    <property type="entry name" value="ZINC FINGER BED DOMAIN-CONTAINING PROTEIN RICESLEEPER 2-LIKE ISOFORM X1"/>
    <property type="match status" value="1"/>
</dbReference>
<dbReference type="GO" id="GO:0003677">
    <property type="term" value="F:DNA binding"/>
    <property type="evidence" value="ECO:0007669"/>
    <property type="project" value="InterPro"/>
</dbReference>
<dbReference type="Proteomes" id="UP000245207">
    <property type="component" value="Unassembled WGS sequence"/>
</dbReference>
<protein>
    <submittedName>
        <fullName evidence="2">Zinc finger, BED-type</fullName>
    </submittedName>
</protein>
<evidence type="ECO:0000313" key="2">
    <source>
        <dbReference type="EMBL" id="PWA73270.1"/>
    </source>
</evidence>
<dbReference type="AlphaFoldDB" id="A0A2U1NII4"/>
<sequence>MKTKFDKYWDEYCKVLSFAITMDPRYKVKITECYFSKLEMAAEVHDEKVEDIIDCLYELYNEYEFNFETCNDPLGANNENVNDGETVDELDELGALSLSVVGFEELKQVTNQN</sequence>
<name>A0A2U1NII4_ARTAN</name>
<keyword evidence="3" id="KW-1185">Reference proteome</keyword>
<dbReference type="Pfam" id="PF14372">
    <property type="entry name" value="hAT-like_RNase-H"/>
    <property type="match status" value="1"/>
</dbReference>
<evidence type="ECO:0000313" key="3">
    <source>
        <dbReference type="Proteomes" id="UP000245207"/>
    </source>
</evidence>
<dbReference type="OrthoDB" id="1002002at2759"/>
<accession>A0A2U1NII4</accession>
<reference evidence="2 3" key="1">
    <citation type="journal article" date="2018" name="Mol. Plant">
        <title>The genome of Artemisia annua provides insight into the evolution of Asteraceae family and artemisinin biosynthesis.</title>
        <authorList>
            <person name="Shen Q."/>
            <person name="Zhang L."/>
            <person name="Liao Z."/>
            <person name="Wang S."/>
            <person name="Yan T."/>
            <person name="Shi P."/>
            <person name="Liu M."/>
            <person name="Fu X."/>
            <person name="Pan Q."/>
            <person name="Wang Y."/>
            <person name="Lv Z."/>
            <person name="Lu X."/>
            <person name="Zhang F."/>
            <person name="Jiang W."/>
            <person name="Ma Y."/>
            <person name="Chen M."/>
            <person name="Hao X."/>
            <person name="Li L."/>
            <person name="Tang Y."/>
            <person name="Lv G."/>
            <person name="Zhou Y."/>
            <person name="Sun X."/>
            <person name="Brodelius P.E."/>
            <person name="Rose J.K.C."/>
            <person name="Tang K."/>
        </authorList>
    </citation>
    <scope>NUCLEOTIDE SEQUENCE [LARGE SCALE GENOMIC DNA]</scope>
    <source>
        <strain evidence="3">cv. Huhao1</strain>
        <tissue evidence="2">Leaf</tissue>
    </source>
</reference>
<organism evidence="2 3">
    <name type="scientific">Artemisia annua</name>
    <name type="common">Sweet wormwood</name>
    <dbReference type="NCBI Taxonomy" id="35608"/>
    <lineage>
        <taxon>Eukaryota</taxon>
        <taxon>Viridiplantae</taxon>
        <taxon>Streptophyta</taxon>
        <taxon>Embryophyta</taxon>
        <taxon>Tracheophyta</taxon>
        <taxon>Spermatophyta</taxon>
        <taxon>Magnoliopsida</taxon>
        <taxon>eudicotyledons</taxon>
        <taxon>Gunneridae</taxon>
        <taxon>Pentapetalae</taxon>
        <taxon>asterids</taxon>
        <taxon>campanulids</taxon>
        <taxon>Asterales</taxon>
        <taxon>Asteraceae</taxon>
        <taxon>Asteroideae</taxon>
        <taxon>Anthemideae</taxon>
        <taxon>Artemisiinae</taxon>
        <taxon>Artemisia</taxon>
    </lineage>
</organism>
<dbReference type="InterPro" id="IPR025525">
    <property type="entry name" value="hAT-like_transposase_RNase-H"/>
</dbReference>